<evidence type="ECO:0000256" key="2">
    <source>
        <dbReference type="ARBA" id="ARBA00005623"/>
    </source>
</evidence>
<evidence type="ECO:0000256" key="6">
    <source>
        <dbReference type="SAM" id="MobiDB-lite"/>
    </source>
</evidence>
<evidence type="ECO:0000313" key="10">
    <source>
        <dbReference type="Proteomes" id="UP000029492"/>
    </source>
</evidence>
<dbReference type="InterPro" id="IPR019790">
    <property type="entry name" value="Xul5P/Fru6P_PKetolase_CS"/>
</dbReference>
<dbReference type="KEGG" id="mor:MOC_4602"/>
<dbReference type="NCBIfam" id="NF003619">
    <property type="entry name" value="PRK05261.1-4"/>
    <property type="match status" value="1"/>
</dbReference>
<reference evidence="9 10" key="1">
    <citation type="journal article" date="2014" name="PLoS ONE">
        <title>Genome Information of Methylobacterium oryzae, a Plant-Probiotic Methylotroph in the Phyllosphere.</title>
        <authorList>
            <person name="Kwak M.J."/>
            <person name="Jeong H."/>
            <person name="Madhaiyan M."/>
            <person name="Lee Y."/>
            <person name="Sa T.M."/>
            <person name="Oh T.K."/>
            <person name="Kim J.F."/>
        </authorList>
    </citation>
    <scope>NUCLEOTIDE SEQUENCE [LARGE SCALE GENOMIC DNA]</scope>
    <source>
        <strain evidence="9 10">CBMB20</strain>
    </source>
</reference>
<feature type="domain" description="Xylulose 5-phosphate/Fructose 6-phosphate phosphoketolase N-terminal" evidence="8">
    <location>
        <begin position="33"/>
        <end position="387"/>
    </location>
</feature>
<dbReference type="GO" id="GO:0005975">
    <property type="term" value="P:carbohydrate metabolic process"/>
    <property type="evidence" value="ECO:0007669"/>
    <property type="project" value="InterPro"/>
</dbReference>
<dbReference type="FunFam" id="3.40.50.970:FF:000091">
    <property type="entry name" value="Xylulose-5-phosphate/fructose-6-phosphate phosphoketolase"/>
    <property type="match status" value="1"/>
</dbReference>
<dbReference type="Gene3D" id="3.40.50.970">
    <property type="match status" value="2"/>
</dbReference>
<sequence>MDARHGSKERRDGEGRDDGHGLAFVPGPLGPDGLGTIDAYWRAANYLSVGQIYLMANPLLREPLKAEHVKPRLLGHWGTTPGLNFIYAHLNRIIRQRDLDMIAVWGPGHGAPGLVANAYLEGTYSEIYPDVARDAVGMGRLFRQFSFPGGIPSHASPELPGSIHEGGELGYSLAHAFGAALDNPGLTVACIVGDGEAETGPLAAAWHANKFLDPRSDGTVLPILHLNGYKIASPTVLARMPADELRSLLVGYGYAPVFVEGDDPAPMHQAMATALDAAFDTIAEIRARAGRGAVERPRWPMIVLRSPKGWTGPHCVDGKPVEGTWRAHQVPVAAVRENAEHRAILEAWMRSYRPEELFAEDGALVPELAALPPKGARRISANPHANAHKSAPLRLPDLSVAAVAVPEPGRTRAEATRALGAYLREVLTLNAPARNFRIMGPDETASNRLDAVFAVTSRAWQEAILPGDENLARDGRVMEVLSEHLCEGWLEGYVLTGRHGLFATYEAFAHVVDSMVNQHAKWLKSARDLPWRRPVPSLNILLSSHVWRQDHNGFSHQDPGFIDFVANKRGDTARIYLPPDANTLLCVMDHCLRTYDRINVVVAGKQPALQWLSLDEAVRHCAAGVDIWDWASNEGAGEPDVVMACAGDVPTQETLAAVDWLRRHVPALKVRVVNVVDLMTLPAPETHPHGLDDATFDSLFTSDRPVVFAYHGYPWLIHRLTYKRTNHGNFHVHGFIEEGTTTTPFDMCVLNRLDRFHLALAALQTVPHLGACAEHAEQALRDALAAHHAYVRRTGDDLPEVRDWVWPDRHAHPHPDRRRIDGDIMQCGPTTGEEPRPGETLDDWTVVT</sequence>
<dbReference type="InterPro" id="IPR023962">
    <property type="entry name" value="Phosphoketolase"/>
</dbReference>
<dbReference type="Pfam" id="PF09363">
    <property type="entry name" value="XFP_C"/>
    <property type="match status" value="1"/>
</dbReference>
<dbReference type="PANTHER" id="PTHR31273:SF0">
    <property type="entry name" value="PHOSPHOKETOLASE-RELATED"/>
    <property type="match status" value="1"/>
</dbReference>
<evidence type="ECO:0000256" key="1">
    <source>
        <dbReference type="ARBA" id="ARBA00001964"/>
    </source>
</evidence>
<dbReference type="Proteomes" id="UP000029492">
    <property type="component" value="Chromosome"/>
</dbReference>
<feature type="compositionally biased region" description="Basic and acidic residues" evidence="6">
    <location>
        <begin position="1"/>
        <end position="20"/>
    </location>
</feature>
<dbReference type="InterPro" id="IPR009014">
    <property type="entry name" value="Transketo_C/PFOR_II"/>
</dbReference>
<dbReference type="HOGENOM" id="CLU_013954_2_0_5"/>
<dbReference type="GO" id="GO:0016832">
    <property type="term" value="F:aldehyde-lyase activity"/>
    <property type="evidence" value="ECO:0007669"/>
    <property type="project" value="UniProtKB-UniRule"/>
</dbReference>
<protein>
    <recommendedName>
        <fullName evidence="5">Probable phosphoketolase</fullName>
        <ecNumber evidence="5">4.1.2.-</ecNumber>
    </recommendedName>
</protein>
<comment type="cofactor">
    <cofactor evidence="1 5">
        <name>thiamine diphosphate</name>
        <dbReference type="ChEBI" id="CHEBI:58937"/>
    </cofactor>
</comment>
<dbReference type="PROSITE" id="PS60003">
    <property type="entry name" value="PHOSPHOKETOLASE_2"/>
    <property type="match status" value="1"/>
</dbReference>
<evidence type="ECO:0000256" key="5">
    <source>
        <dbReference type="HAMAP-Rule" id="MF_01403"/>
    </source>
</evidence>
<dbReference type="NCBIfam" id="NF003621">
    <property type="entry name" value="PRK05261.1-6"/>
    <property type="match status" value="1"/>
</dbReference>
<dbReference type="STRING" id="693986.MOC_4602"/>
<dbReference type="EC" id="4.1.2.-" evidence="5"/>
<evidence type="ECO:0000256" key="4">
    <source>
        <dbReference type="ARBA" id="ARBA00023239"/>
    </source>
</evidence>
<dbReference type="NCBIfam" id="NF003616">
    <property type="entry name" value="PRK05261.1-1"/>
    <property type="match status" value="1"/>
</dbReference>
<evidence type="ECO:0000259" key="8">
    <source>
        <dbReference type="Pfam" id="PF09364"/>
    </source>
</evidence>
<gene>
    <name evidence="9" type="ORF">MOC_4602</name>
</gene>
<dbReference type="EMBL" id="CP003811">
    <property type="protein sequence ID" value="AIQ92357.1"/>
    <property type="molecule type" value="Genomic_DNA"/>
</dbReference>
<organism evidence="9 10">
    <name type="scientific">Methylobacterium oryzae CBMB20</name>
    <dbReference type="NCBI Taxonomy" id="693986"/>
    <lineage>
        <taxon>Bacteria</taxon>
        <taxon>Pseudomonadati</taxon>
        <taxon>Pseudomonadota</taxon>
        <taxon>Alphaproteobacteria</taxon>
        <taxon>Hyphomicrobiales</taxon>
        <taxon>Methylobacteriaceae</taxon>
        <taxon>Methylobacterium</taxon>
    </lineage>
</organism>
<dbReference type="SUPFAM" id="SSF52518">
    <property type="entry name" value="Thiamin diphosphate-binding fold (THDP-binding)"/>
    <property type="match status" value="2"/>
</dbReference>
<dbReference type="PIRSF" id="PIRSF017245">
    <property type="entry name" value="Phosphoketolase"/>
    <property type="match status" value="1"/>
</dbReference>
<dbReference type="HAMAP" id="MF_01403">
    <property type="entry name" value="Phosphoketolase"/>
    <property type="match status" value="1"/>
</dbReference>
<dbReference type="InterPro" id="IPR018970">
    <property type="entry name" value="Xul5P/Fru6P_PKetolase_N"/>
</dbReference>
<evidence type="ECO:0000256" key="3">
    <source>
        <dbReference type="ARBA" id="ARBA00023052"/>
    </source>
</evidence>
<keyword evidence="10" id="KW-1185">Reference proteome</keyword>
<dbReference type="RefSeq" id="WP_043759287.1">
    <property type="nucleotide sequence ID" value="NZ_CP003811.1"/>
</dbReference>
<dbReference type="eggNOG" id="COG3957">
    <property type="taxonomic scope" value="Bacteria"/>
</dbReference>
<dbReference type="CDD" id="cd02011">
    <property type="entry name" value="TPP_PK"/>
    <property type="match status" value="1"/>
</dbReference>
<comment type="similarity">
    <text evidence="2 5">Belongs to the XFP family.</text>
</comment>
<feature type="domain" description="Xylulose 5-phosphate/Fructose 6-phosphate phosphoketolase C-terminal" evidence="7">
    <location>
        <begin position="605"/>
        <end position="806"/>
    </location>
</feature>
<dbReference type="Pfam" id="PF09364">
    <property type="entry name" value="XFP_N"/>
    <property type="match status" value="1"/>
</dbReference>
<dbReference type="InterPro" id="IPR005593">
    <property type="entry name" value="Xul5P/Fru6P_PKetolase"/>
</dbReference>
<evidence type="ECO:0000259" key="7">
    <source>
        <dbReference type="Pfam" id="PF09363"/>
    </source>
</evidence>
<dbReference type="PANTHER" id="PTHR31273">
    <property type="entry name" value="PHOSPHOKETOLASE-RELATED"/>
    <property type="match status" value="1"/>
</dbReference>
<dbReference type="AlphaFoldDB" id="A0A089NY91"/>
<name>A0A089NY91_9HYPH</name>
<dbReference type="NCBIfam" id="NF003617">
    <property type="entry name" value="PRK05261.1-2"/>
    <property type="match status" value="1"/>
</dbReference>
<dbReference type="Pfam" id="PF03894">
    <property type="entry name" value="XFP"/>
    <property type="match status" value="1"/>
</dbReference>
<feature type="region of interest" description="Disordered" evidence="6">
    <location>
        <begin position="1"/>
        <end position="24"/>
    </location>
</feature>
<evidence type="ECO:0000313" key="9">
    <source>
        <dbReference type="EMBL" id="AIQ92357.1"/>
    </source>
</evidence>
<dbReference type="InterPro" id="IPR018969">
    <property type="entry name" value="Xul5P/Fru6P_PKetolase_C"/>
</dbReference>
<proteinExistence type="inferred from homology"/>
<dbReference type="InterPro" id="IPR019789">
    <property type="entry name" value="Xul5P/Fru6P_PKetolase_ThDP_BS"/>
</dbReference>
<keyword evidence="3 5" id="KW-0786">Thiamine pyrophosphate</keyword>
<accession>A0A089NY91</accession>
<keyword evidence="4 5" id="KW-0456">Lyase</keyword>
<dbReference type="InterPro" id="IPR029061">
    <property type="entry name" value="THDP-binding"/>
</dbReference>
<feature type="region of interest" description="Disordered" evidence="6">
    <location>
        <begin position="829"/>
        <end position="848"/>
    </location>
</feature>
<dbReference type="PROSITE" id="PS60002">
    <property type="entry name" value="PHOSPHOKETOLASE_1"/>
    <property type="match status" value="1"/>
</dbReference>
<dbReference type="Gene3D" id="3.40.50.920">
    <property type="match status" value="1"/>
</dbReference>